<dbReference type="PROSITE" id="PS50112">
    <property type="entry name" value="PAS"/>
    <property type="match status" value="1"/>
</dbReference>
<accession>A0A1H8S1B5</accession>
<dbReference type="PANTHER" id="PTHR37299:SF1">
    <property type="entry name" value="STAGE 0 SPORULATION PROTEIN A HOMOLOG"/>
    <property type="match status" value="1"/>
</dbReference>
<dbReference type="Pfam" id="PF00989">
    <property type="entry name" value="PAS"/>
    <property type="match status" value="1"/>
</dbReference>
<evidence type="ECO:0000259" key="2">
    <source>
        <dbReference type="PROSITE" id="PS50112"/>
    </source>
</evidence>
<gene>
    <name evidence="4" type="ORF">SAMN04488052_102399</name>
</gene>
<dbReference type="Gene3D" id="3.30.450.20">
    <property type="entry name" value="PAS domain"/>
    <property type="match status" value="1"/>
</dbReference>
<dbReference type="PANTHER" id="PTHR37299">
    <property type="entry name" value="TRANSCRIPTIONAL REGULATOR-RELATED"/>
    <property type="match status" value="1"/>
</dbReference>
<dbReference type="SMART" id="SM00850">
    <property type="entry name" value="LytTR"/>
    <property type="match status" value="1"/>
</dbReference>
<dbReference type="GO" id="GO:0006355">
    <property type="term" value="P:regulation of DNA-templated transcription"/>
    <property type="evidence" value="ECO:0007669"/>
    <property type="project" value="InterPro"/>
</dbReference>
<dbReference type="GO" id="GO:0003677">
    <property type="term" value="F:DNA binding"/>
    <property type="evidence" value="ECO:0007669"/>
    <property type="project" value="InterPro"/>
</dbReference>
<dbReference type="EMBL" id="FOEG01000002">
    <property type="protein sequence ID" value="SEO72450.1"/>
    <property type="molecule type" value="Genomic_DNA"/>
</dbReference>
<dbReference type="InterPro" id="IPR035965">
    <property type="entry name" value="PAS-like_dom_sf"/>
</dbReference>
<dbReference type="SUPFAM" id="SSF55785">
    <property type="entry name" value="PYP-like sensor domain (PAS domain)"/>
    <property type="match status" value="1"/>
</dbReference>
<sequence>MSTFEHRLQQFDPGVIWLDDNNHVVGMNGVASQILGVAVGEVLGREVLQLHPEKSREKIAWLLDSARRTDGCPARSPPPMTMMINIPDRVLLIKLSRIFGTGGEAVGACLVFFDVTDETSREALPDEDVERRQLFKLPVYKHNRVMLLDLADVVYLKAGGHYTEVAMGGEHYLCNLSLADLQGRLDPARFLRVHRSYMVNLAHAVALEREQEQHLLVMQDPTESRIPVSRSNAAQVKGLFGLA</sequence>
<dbReference type="InterPro" id="IPR013767">
    <property type="entry name" value="PAS_fold"/>
</dbReference>
<keyword evidence="5" id="KW-1185">Reference proteome</keyword>
<evidence type="ECO:0000313" key="5">
    <source>
        <dbReference type="Proteomes" id="UP000199657"/>
    </source>
</evidence>
<reference evidence="4 5" key="1">
    <citation type="submission" date="2016-10" db="EMBL/GenBank/DDBJ databases">
        <authorList>
            <person name="de Groot N.N."/>
        </authorList>
    </citation>
    <scope>NUCLEOTIDE SEQUENCE [LARGE SCALE GENOMIC DNA]</scope>
    <source>
        <strain evidence="4 5">CGMCC 1.6291</strain>
    </source>
</reference>
<feature type="domain" description="PAS" evidence="2">
    <location>
        <begin position="1"/>
        <end position="70"/>
    </location>
</feature>
<proteinExistence type="predicted"/>
<dbReference type="InterPro" id="IPR046947">
    <property type="entry name" value="LytR-like"/>
</dbReference>
<dbReference type="RefSeq" id="WP_091641195.1">
    <property type="nucleotide sequence ID" value="NZ_FOEG01000002.1"/>
</dbReference>
<dbReference type="OrthoDB" id="9781059at2"/>
<dbReference type="InterPro" id="IPR000014">
    <property type="entry name" value="PAS"/>
</dbReference>
<keyword evidence="1" id="KW-0902">Two-component regulatory system</keyword>
<dbReference type="PROSITE" id="PS50930">
    <property type="entry name" value="HTH_LYTTR"/>
    <property type="match status" value="1"/>
</dbReference>
<evidence type="ECO:0000256" key="1">
    <source>
        <dbReference type="ARBA" id="ARBA00023012"/>
    </source>
</evidence>
<feature type="domain" description="HTH LytTR-type" evidence="3">
    <location>
        <begin position="137"/>
        <end position="242"/>
    </location>
</feature>
<dbReference type="SMART" id="SM00091">
    <property type="entry name" value="PAS"/>
    <property type="match status" value="1"/>
</dbReference>
<protein>
    <submittedName>
        <fullName evidence="4">Transcriptional regulator, LytTR family</fullName>
    </submittedName>
</protein>
<dbReference type="Gene3D" id="2.40.50.1020">
    <property type="entry name" value="LytTr DNA-binding domain"/>
    <property type="match status" value="1"/>
</dbReference>
<dbReference type="Proteomes" id="UP000199657">
    <property type="component" value="Unassembled WGS sequence"/>
</dbReference>
<dbReference type="GO" id="GO:0000156">
    <property type="term" value="F:phosphorelay response regulator activity"/>
    <property type="evidence" value="ECO:0007669"/>
    <property type="project" value="InterPro"/>
</dbReference>
<organism evidence="4 5">
    <name type="scientific">Aquisalimonas asiatica</name>
    <dbReference type="NCBI Taxonomy" id="406100"/>
    <lineage>
        <taxon>Bacteria</taxon>
        <taxon>Pseudomonadati</taxon>
        <taxon>Pseudomonadota</taxon>
        <taxon>Gammaproteobacteria</taxon>
        <taxon>Chromatiales</taxon>
        <taxon>Ectothiorhodospiraceae</taxon>
        <taxon>Aquisalimonas</taxon>
    </lineage>
</organism>
<dbReference type="AlphaFoldDB" id="A0A1H8S1B5"/>
<dbReference type="Pfam" id="PF04397">
    <property type="entry name" value="LytTR"/>
    <property type="match status" value="1"/>
</dbReference>
<evidence type="ECO:0000259" key="3">
    <source>
        <dbReference type="PROSITE" id="PS50930"/>
    </source>
</evidence>
<name>A0A1H8S1B5_9GAMM</name>
<dbReference type="STRING" id="406100.SAMN04488052_102399"/>
<evidence type="ECO:0000313" key="4">
    <source>
        <dbReference type="EMBL" id="SEO72450.1"/>
    </source>
</evidence>
<dbReference type="InterPro" id="IPR007492">
    <property type="entry name" value="LytTR_DNA-bd_dom"/>
</dbReference>